<dbReference type="GO" id="GO:0016491">
    <property type="term" value="F:oxidoreductase activity"/>
    <property type="evidence" value="ECO:0007669"/>
    <property type="project" value="UniProtKB-KW"/>
</dbReference>
<dbReference type="Proteomes" id="UP000218767">
    <property type="component" value="Unassembled WGS sequence"/>
</dbReference>
<dbReference type="AlphaFoldDB" id="A0A2A4X6U8"/>
<dbReference type="PRINTS" id="PR00081">
    <property type="entry name" value="GDHRDH"/>
</dbReference>
<accession>A0A2A4X6U8</accession>
<protein>
    <submittedName>
        <fullName evidence="3">Short-chain dehydrogenase</fullName>
    </submittedName>
</protein>
<evidence type="ECO:0000313" key="3">
    <source>
        <dbReference type="EMBL" id="PCI77767.1"/>
    </source>
</evidence>
<keyword evidence="2" id="KW-0560">Oxidoreductase</keyword>
<dbReference type="InterPro" id="IPR002347">
    <property type="entry name" value="SDR_fam"/>
</dbReference>
<gene>
    <name evidence="3" type="ORF">COB20_07405</name>
</gene>
<dbReference type="Gene3D" id="3.40.50.720">
    <property type="entry name" value="NAD(P)-binding Rossmann-like Domain"/>
    <property type="match status" value="1"/>
</dbReference>
<comment type="similarity">
    <text evidence="1">Belongs to the short-chain dehydrogenases/reductases (SDR) family.</text>
</comment>
<sequence length="241" mass="25900">MSNSSGKKLVVITGASSGIGLALVKALLEEGYAVLGIANDFEKARLDHPGFSSRSINLADLDALPERMSSLLDEITMPVKAVINNAGIGRMGFLEQLSVKDIRLVMDTNITSQIIVTKAFLPLLKKQGEGDILFMGSEAALKGARQGSIYCASKFAVRGFSQALRDECGKSGVRVTLINPGAVRTPFFEKLQFEPELAAENAIEPEDIASTVSMVLAARPGTVFDEITLSPRNQVWKKKDA</sequence>
<evidence type="ECO:0000313" key="4">
    <source>
        <dbReference type="Proteomes" id="UP000218767"/>
    </source>
</evidence>
<reference evidence="4" key="1">
    <citation type="submission" date="2017-08" db="EMBL/GenBank/DDBJ databases">
        <title>A dynamic microbial community with high functional redundancy inhabits the cold, oxic subseafloor aquifer.</title>
        <authorList>
            <person name="Tully B.J."/>
            <person name="Wheat C.G."/>
            <person name="Glazer B.T."/>
            <person name="Huber J.A."/>
        </authorList>
    </citation>
    <scope>NUCLEOTIDE SEQUENCE [LARGE SCALE GENOMIC DNA]</scope>
</reference>
<dbReference type="PROSITE" id="PS00061">
    <property type="entry name" value="ADH_SHORT"/>
    <property type="match status" value="1"/>
</dbReference>
<organism evidence="3 4">
    <name type="scientific">SAR86 cluster bacterium</name>
    <dbReference type="NCBI Taxonomy" id="2030880"/>
    <lineage>
        <taxon>Bacteria</taxon>
        <taxon>Pseudomonadati</taxon>
        <taxon>Pseudomonadota</taxon>
        <taxon>Gammaproteobacteria</taxon>
        <taxon>SAR86 cluster</taxon>
    </lineage>
</organism>
<comment type="caution">
    <text evidence="3">The sequence shown here is derived from an EMBL/GenBank/DDBJ whole genome shotgun (WGS) entry which is preliminary data.</text>
</comment>
<dbReference type="InterPro" id="IPR036291">
    <property type="entry name" value="NAD(P)-bd_dom_sf"/>
</dbReference>
<proteinExistence type="inferred from homology"/>
<dbReference type="PANTHER" id="PTHR42901:SF1">
    <property type="entry name" value="ALCOHOL DEHYDROGENASE"/>
    <property type="match status" value="1"/>
</dbReference>
<dbReference type="Pfam" id="PF00106">
    <property type="entry name" value="adh_short"/>
    <property type="match status" value="1"/>
</dbReference>
<dbReference type="CDD" id="cd05233">
    <property type="entry name" value="SDR_c"/>
    <property type="match status" value="1"/>
</dbReference>
<name>A0A2A4X6U8_9GAMM</name>
<evidence type="ECO:0000256" key="2">
    <source>
        <dbReference type="ARBA" id="ARBA00023002"/>
    </source>
</evidence>
<dbReference type="SUPFAM" id="SSF51735">
    <property type="entry name" value="NAD(P)-binding Rossmann-fold domains"/>
    <property type="match status" value="1"/>
</dbReference>
<evidence type="ECO:0000256" key="1">
    <source>
        <dbReference type="ARBA" id="ARBA00006484"/>
    </source>
</evidence>
<dbReference type="PANTHER" id="PTHR42901">
    <property type="entry name" value="ALCOHOL DEHYDROGENASE"/>
    <property type="match status" value="1"/>
</dbReference>
<dbReference type="InterPro" id="IPR020904">
    <property type="entry name" value="Sc_DH/Rdtase_CS"/>
</dbReference>
<dbReference type="EMBL" id="NVUL01000043">
    <property type="protein sequence ID" value="PCI77767.1"/>
    <property type="molecule type" value="Genomic_DNA"/>
</dbReference>